<dbReference type="Gene3D" id="3.30.1220.10">
    <property type="entry name" value="CobW-like, C-terminal domain"/>
    <property type="match status" value="1"/>
</dbReference>
<dbReference type="GO" id="GO:0016787">
    <property type="term" value="F:hydrolase activity"/>
    <property type="evidence" value="ECO:0007669"/>
    <property type="project" value="UniProtKB-KW"/>
</dbReference>
<accession>W4LF56</accession>
<dbReference type="InterPro" id="IPR051316">
    <property type="entry name" value="Zinc-reg_GTPase_activator"/>
</dbReference>
<keyword evidence="1" id="KW-0547">Nucleotide-binding</keyword>
<evidence type="ECO:0000256" key="4">
    <source>
        <dbReference type="ARBA" id="ARBA00034320"/>
    </source>
</evidence>
<dbReference type="EMBL" id="AZHW01000850">
    <property type="protein sequence ID" value="ETW95971.1"/>
    <property type="molecule type" value="Genomic_DNA"/>
</dbReference>
<keyword evidence="9" id="KW-1185">Reference proteome</keyword>
<evidence type="ECO:0000256" key="1">
    <source>
        <dbReference type="ARBA" id="ARBA00022741"/>
    </source>
</evidence>
<dbReference type="Gene3D" id="3.40.50.300">
    <property type="entry name" value="P-loop containing nucleotide triphosphate hydrolases"/>
    <property type="match status" value="1"/>
</dbReference>
<dbReference type="HOGENOM" id="CLU_017452_0_2_7"/>
<keyword evidence="3" id="KW-0143">Chaperone</keyword>
<evidence type="ECO:0000256" key="3">
    <source>
        <dbReference type="ARBA" id="ARBA00023186"/>
    </source>
</evidence>
<dbReference type="PANTHER" id="PTHR13748:SF62">
    <property type="entry name" value="COBW DOMAIN-CONTAINING PROTEIN"/>
    <property type="match status" value="1"/>
</dbReference>
<evidence type="ECO:0000259" key="7">
    <source>
        <dbReference type="SMART" id="SM00833"/>
    </source>
</evidence>
<comment type="caution">
    <text evidence="8">The sequence shown here is derived from an EMBL/GenBank/DDBJ whole genome shotgun (WGS) entry which is preliminary data.</text>
</comment>
<dbReference type="SUPFAM" id="SSF52540">
    <property type="entry name" value="P-loop containing nucleoside triphosphate hydrolases"/>
    <property type="match status" value="1"/>
</dbReference>
<dbReference type="SUPFAM" id="SSF90002">
    <property type="entry name" value="Hypothetical protein YjiA, C-terminal domain"/>
    <property type="match status" value="1"/>
</dbReference>
<gene>
    <name evidence="8" type="ORF">ETSY1_28440</name>
</gene>
<comment type="similarity">
    <text evidence="4">Belongs to the SIMIBI class G3E GTPase family. ZNG1 subfamily.</text>
</comment>
<organism evidence="8 9">
    <name type="scientific">Entotheonella factor</name>
    <dbReference type="NCBI Taxonomy" id="1429438"/>
    <lineage>
        <taxon>Bacteria</taxon>
        <taxon>Pseudomonadati</taxon>
        <taxon>Nitrospinota/Tectimicrobiota group</taxon>
        <taxon>Candidatus Tectimicrobiota</taxon>
        <taxon>Candidatus Entotheonellia</taxon>
        <taxon>Candidatus Entotheonellales</taxon>
        <taxon>Candidatus Entotheonellaceae</taxon>
        <taxon>Candidatus Entotheonella</taxon>
    </lineage>
</organism>
<feature type="domain" description="CobW C-terminal" evidence="7">
    <location>
        <begin position="226"/>
        <end position="320"/>
    </location>
</feature>
<evidence type="ECO:0000256" key="6">
    <source>
        <dbReference type="ARBA" id="ARBA00049117"/>
    </source>
</evidence>
<dbReference type="PATRIC" id="fig|1429438.4.peg.5420"/>
<dbReference type="AlphaFoldDB" id="W4LF56"/>
<dbReference type="PANTHER" id="PTHR13748">
    <property type="entry name" value="COBW-RELATED"/>
    <property type="match status" value="1"/>
</dbReference>
<sequence>MTGRMPLTVLTGFLGSGKTTIVREFLRQPGFQNTAVIINEFGEIGIDHDLIESSHEELISLSTGCLCCAMQGDLANTVRRLMDAVANGQAPDFDRILLETSGMADPAPILQTAIVDPYLSATLEIANVVVTVDALNGPSVIQAYDEARRQVSLGDRVLITKSDLDAGAGEAAAHAVRAYRPDVALGKSVNGDVAPELLFEPVGGQTAWTSRFSEPYGDPHVHTAAVTTVSLRIDAPLHAVALTLFLQALAENYGPDLLRVKGIAAIRESPESPAVVHGVQHVFHPIAWLDQWPSEDRSSRFVLIGRHLDADWLHLMLRIIEEEVEVATGL</sequence>
<dbReference type="SMART" id="SM00833">
    <property type="entry name" value="CobW_C"/>
    <property type="match status" value="1"/>
</dbReference>
<reference evidence="8 9" key="1">
    <citation type="journal article" date="2014" name="Nature">
        <title>An environmental bacterial taxon with a large and distinct metabolic repertoire.</title>
        <authorList>
            <person name="Wilson M.C."/>
            <person name="Mori T."/>
            <person name="Ruckert C."/>
            <person name="Uria A.R."/>
            <person name="Helf M.J."/>
            <person name="Takada K."/>
            <person name="Gernert C."/>
            <person name="Steffens U.A."/>
            <person name="Heycke N."/>
            <person name="Schmitt S."/>
            <person name="Rinke C."/>
            <person name="Helfrich E.J."/>
            <person name="Brachmann A.O."/>
            <person name="Gurgui C."/>
            <person name="Wakimoto T."/>
            <person name="Kracht M."/>
            <person name="Crusemann M."/>
            <person name="Hentschel U."/>
            <person name="Abe I."/>
            <person name="Matsunaga S."/>
            <person name="Kalinowski J."/>
            <person name="Takeyama H."/>
            <person name="Piel J."/>
        </authorList>
    </citation>
    <scope>NUCLEOTIDE SEQUENCE [LARGE SCALE GENOMIC DNA]</scope>
    <source>
        <strain evidence="9">TSY1</strain>
    </source>
</reference>
<evidence type="ECO:0000313" key="8">
    <source>
        <dbReference type="EMBL" id="ETW95971.1"/>
    </source>
</evidence>
<evidence type="ECO:0000256" key="5">
    <source>
        <dbReference type="ARBA" id="ARBA00045658"/>
    </source>
</evidence>
<dbReference type="Proteomes" id="UP000019141">
    <property type="component" value="Unassembled WGS sequence"/>
</dbReference>
<dbReference type="GO" id="GO:0000166">
    <property type="term" value="F:nucleotide binding"/>
    <property type="evidence" value="ECO:0007669"/>
    <property type="project" value="UniProtKB-KW"/>
</dbReference>
<dbReference type="InterPro" id="IPR036627">
    <property type="entry name" value="CobW-likC_sf"/>
</dbReference>
<dbReference type="CDD" id="cd03112">
    <property type="entry name" value="CobW-like"/>
    <property type="match status" value="1"/>
</dbReference>
<dbReference type="InterPro" id="IPR003495">
    <property type="entry name" value="CobW/HypB/UreG_nucleotide-bd"/>
</dbReference>
<evidence type="ECO:0000256" key="2">
    <source>
        <dbReference type="ARBA" id="ARBA00022801"/>
    </source>
</evidence>
<dbReference type="InterPro" id="IPR027417">
    <property type="entry name" value="P-loop_NTPase"/>
</dbReference>
<comment type="function">
    <text evidence="5">Zinc chaperone that directly transfers zinc cofactor to target proteins, thereby activating them. Zinc is transferred from the CXCC motif in the GTPase domain to the zinc binding site in target proteins in a process requiring GTP hydrolysis.</text>
</comment>
<protein>
    <recommendedName>
        <fullName evidence="7">CobW C-terminal domain-containing protein</fullName>
    </recommendedName>
</protein>
<comment type="catalytic activity">
    <reaction evidence="6">
        <text>GTP + H2O = GDP + phosphate + H(+)</text>
        <dbReference type="Rhea" id="RHEA:19669"/>
        <dbReference type="ChEBI" id="CHEBI:15377"/>
        <dbReference type="ChEBI" id="CHEBI:15378"/>
        <dbReference type="ChEBI" id="CHEBI:37565"/>
        <dbReference type="ChEBI" id="CHEBI:43474"/>
        <dbReference type="ChEBI" id="CHEBI:58189"/>
    </reaction>
    <physiologicalReaction direction="left-to-right" evidence="6">
        <dbReference type="Rhea" id="RHEA:19670"/>
    </physiologicalReaction>
</comment>
<dbReference type="GO" id="GO:0005737">
    <property type="term" value="C:cytoplasm"/>
    <property type="evidence" value="ECO:0007669"/>
    <property type="project" value="TreeGrafter"/>
</dbReference>
<dbReference type="Pfam" id="PF02492">
    <property type="entry name" value="cobW"/>
    <property type="match status" value="1"/>
</dbReference>
<proteinExistence type="inferred from homology"/>
<keyword evidence="2" id="KW-0378">Hydrolase</keyword>
<dbReference type="InterPro" id="IPR011629">
    <property type="entry name" value="CobW-like_C"/>
</dbReference>
<dbReference type="Pfam" id="PF07683">
    <property type="entry name" value="CobW_C"/>
    <property type="match status" value="1"/>
</dbReference>
<evidence type="ECO:0000313" key="9">
    <source>
        <dbReference type="Proteomes" id="UP000019141"/>
    </source>
</evidence>
<name>W4LF56_ENTF1</name>